<dbReference type="AlphaFoldDB" id="F4S6G6"/>
<reference evidence="2" key="1">
    <citation type="journal article" date="2011" name="Proc. Natl. Acad. Sci. U.S.A.">
        <title>Obligate biotrophy features unraveled by the genomic analysis of rust fungi.</title>
        <authorList>
            <person name="Duplessis S."/>
            <person name="Cuomo C.A."/>
            <person name="Lin Y.-C."/>
            <person name="Aerts A."/>
            <person name="Tisserant E."/>
            <person name="Veneault-Fourrey C."/>
            <person name="Joly D.L."/>
            <person name="Hacquard S."/>
            <person name="Amselem J."/>
            <person name="Cantarel B.L."/>
            <person name="Chiu R."/>
            <person name="Coutinho P.M."/>
            <person name="Feau N."/>
            <person name="Field M."/>
            <person name="Frey P."/>
            <person name="Gelhaye E."/>
            <person name="Goldberg J."/>
            <person name="Grabherr M.G."/>
            <person name="Kodira C.D."/>
            <person name="Kohler A."/>
            <person name="Kuees U."/>
            <person name="Lindquist E.A."/>
            <person name="Lucas S.M."/>
            <person name="Mago R."/>
            <person name="Mauceli E."/>
            <person name="Morin E."/>
            <person name="Murat C."/>
            <person name="Pangilinan J.L."/>
            <person name="Park R."/>
            <person name="Pearson M."/>
            <person name="Quesneville H."/>
            <person name="Rouhier N."/>
            <person name="Sakthikumar S."/>
            <person name="Salamov A.A."/>
            <person name="Schmutz J."/>
            <person name="Selles B."/>
            <person name="Shapiro H."/>
            <person name="Tanguay P."/>
            <person name="Tuskan G.A."/>
            <person name="Henrissat B."/>
            <person name="Van de Peer Y."/>
            <person name="Rouze P."/>
            <person name="Ellis J.G."/>
            <person name="Dodds P.N."/>
            <person name="Schein J.E."/>
            <person name="Zhong S."/>
            <person name="Hamelin R.C."/>
            <person name="Grigoriev I.V."/>
            <person name="Szabo L.J."/>
            <person name="Martin F."/>
        </authorList>
    </citation>
    <scope>NUCLEOTIDE SEQUENCE [LARGE SCALE GENOMIC DNA]</scope>
    <source>
        <strain evidence="2">98AG31 / pathotype 3-4-7</strain>
    </source>
</reference>
<sequence length="438" mass="50115">MASGQKDLPVEIVKIILSKVILQIPLVPSDTNDSADTPSLWHDYVTRVLQWRLLGRPWSDAIIRLLFQNLRLTRDPMIKSLMNMWTEKFAVLPSMRLRPGSLPNLAHFYISCHRKNRRAAIDICRRNERPISCLEMFPPSNPDPTAPIALGVTTTLKSLFIISIPDRVPHGIRNHIFPGLKVLRSEYCHSTEQNLRWLSWQMLNTVKIFITTYRSGNIYWRSRLNSNALHTFAKPPKLKHIVFIVSCGEETEKSSLANAFNGIGIQCHFMGPMNRAEIAGPPRYSLDTKLAMAYHAPHYPTRKIHTLGHALTPNTRIRVGPGRSCANFNLIRYCMSQIRKWLRTTPLCCEPLYPPLRTTSASCVPYHGVSHFHTAIDILLFAKIIYPSFHCKELSSSDKCLIPCPRLPERPRTGHGELGIEVETREHYYFNQIDTHTL</sequence>
<dbReference type="KEGG" id="mlr:MELLADRAFT_112433"/>
<dbReference type="VEuPathDB" id="FungiDB:MELLADRAFT_112433"/>
<keyword evidence="2" id="KW-1185">Reference proteome</keyword>
<dbReference type="HOGENOM" id="CLU_625662_0_0_1"/>
<dbReference type="InParanoid" id="F4S6G6"/>
<dbReference type="Proteomes" id="UP000001072">
    <property type="component" value="Unassembled WGS sequence"/>
</dbReference>
<dbReference type="EMBL" id="GL883155">
    <property type="protein sequence ID" value="EGF99687.1"/>
    <property type="molecule type" value="Genomic_DNA"/>
</dbReference>
<dbReference type="GeneID" id="18924680"/>
<dbReference type="RefSeq" id="XP_007417018.1">
    <property type="nucleotide sequence ID" value="XM_007416956.1"/>
</dbReference>
<gene>
    <name evidence="1" type="ORF">MELLADRAFT_112433</name>
</gene>
<proteinExistence type="predicted"/>
<evidence type="ECO:0000313" key="2">
    <source>
        <dbReference type="Proteomes" id="UP000001072"/>
    </source>
</evidence>
<accession>F4S6G6</accession>
<evidence type="ECO:0000313" key="1">
    <source>
        <dbReference type="EMBL" id="EGF99687.1"/>
    </source>
</evidence>
<organism evidence="2">
    <name type="scientific">Melampsora larici-populina (strain 98AG31 / pathotype 3-4-7)</name>
    <name type="common">Poplar leaf rust fungus</name>
    <dbReference type="NCBI Taxonomy" id="747676"/>
    <lineage>
        <taxon>Eukaryota</taxon>
        <taxon>Fungi</taxon>
        <taxon>Dikarya</taxon>
        <taxon>Basidiomycota</taxon>
        <taxon>Pucciniomycotina</taxon>
        <taxon>Pucciniomycetes</taxon>
        <taxon>Pucciniales</taxon>
        <taxon>Melampsoraceae</taxon>
        <taxon>Melampsora</taxon>
    </lineage>
</organism>
<protein>
    <submittedName>
        <fullName evidence="1">Uncharacterized protein</fullName>
    </submittedName>
</protein>
<name>F4S6G6_MELLP</name>